<evidence type="ECO:0000256" key="9">
    <source>
        <dbReference type="ARBA" id="ARBA00023012"/>
    </source>
</evidence>
<dbReference type="SUPFAM" id="SSF55874">
    <property type="entry name" value="ATPase domain of HSP90 chaperone/DNA topoisomerase II/histidine kinase"/>
    <property type="match status" value="1"/>
</dbReference>
<dbReference type="SMART" id="SM00388">
    <property type="entry name" value="HisKA"/>
    <property type="match status" value="1"/>
</dbReference>
<dbReference type="Gene3D" id="1.10.287.130">
    <property type="match status" value="1"/>
</dbReference>
<dbReference type="GO" id="GO:0000155">
    <property type="term" value="F:phosphorelay sensor kinase activity"/>
    <property type="evidence" value="ECO:0007669"/>
    <property type="project" value="InterPro"/>
</dbReference>
<evidence type="ECO:0000313" key="13">
    <source>
        <dbReference type="EMBL" id="ASK68569.1"/>
    </source>
</evidence>
<dbReference type="InterPro" id="IPR005467">
    <property type="entry name" value="His_kinase_dom"/>
</dbReference>
<keyword evidence="7 13" id="KW-0418">Kinase</keyword>
<dbReference type="SMART" id="SM00387">
    <property type="entry name" value="HATPase_c"/>
    <property type="match status" value="1"/>
</dbReference>
<keyword evidence="10" id="KW-1133">Transmembrane helix</keyword>
<dbReference type="InterPro" id="IPR017116">
    <property type="entry name" value="Sig_transdc_His_kinase_PgtB"/>
</dbReference>
<dbReference type="PANTHER" id="PTHR43065">
    <property type="entry name" value="SENSOR HISTIDINE KINASE"/>
    <property type="match status" value="1"/>
</dbReference>
<reference evidence="13 14" key="1">
    <citation type="submission" date="2017-07" db="EMBL/GenBank/DDBJ databases">
        <title>Phenotypical and genomic characterization of a clinical isolate of Shewanella bicestrii sp. nov. producing an extended-spectrum beta-lactamase and a new oxacillinase variant.</title>
        <authorList>
            <person name="Jousset A.B."/>
            <person name="Bonnin R.A."/>
            <person name="Girlich D."/>
            <person name="Dabos L."/>
            <person name="Potron A."/>
            <person name="Dortet L."/>
            <person name="Glaser P."/>
            <person name="Naas T."/>
        </authorList>
    </citation>
    <scope>NUCLEOTIDE SEQUENCE [LARGE SCALE GENOMIC DNA]</scope>
    <source>
        <strain evidence="13 14">JAB-1</strain>
    </source>
</reference>
<evidence type="ECO:0000256" key="10">
    <source>
        <dbReference type="SAM" id="Phobius"/>
    </source>
</evidence>
<evidence type="ECO:0000256" key="7">
    <source>
        <dbReference type="ARBA" id="ARBA00022777"/>
    </source>
</evidence>
<feature type="domain" description="HAMP" evidence="12">
    <location>
        <begin position="351"/>
        <end position="403"/>
    </location>
</feature>
<dbReference type="Gene3D" id="3.30.565.10">
    <property type="entry name" value="Histidine kinase-like ATPase, C-terminal domain"/>
    <property type="match status" value="1"/>
</dbReference>
<dbReference type="Gene3D" id="6.10.340.10">
    <property type="match status" value="1"/>
</dbReference>
<evidence type="ECO:0000256" key="6">
    <source>
        <dbReference type="ARBA" id="ARBA00022741"/>
    </source>
</evidence>
<keyword evidence="10" id="KW-0812">Transmembrane</keyword>
<feature type="domain" description="Histidine kinase" evidence="11">
    <location>
        <begin position="577"/>
        <end position="790"/>
    </location>
</feature>
<dbReference type="SUPFAM" id="SSF47384">
    <property type="entry name" value="Homodimeric domain of signal transducing histidine kinase"/>
    <property type="match status" value="1"/>
</dbReference>
<evidence type="ECO:0000313" key="14">
    <source>
        <dbReference type="Proteomes" id="UP000198367"/>
    </source>
</evidence>
<keyword evidence="9" id="KW-0902">Two-component regulatory system</keyword>
<dbReference type="InterPro" id="IPR003661">
    <property type="entry name" value="HisK_dim/P_dom"/>
</dbReference>
<keyword evidence="5" id="KW-0808">Transferase</keyword>
<dbReference type="PROSITE" id="PS50885">
    <property type="entry name" value="HAMP"/>
    <property type="match status" value="1"/>
</dbReference>
<evidence type="ECO:0000259" key="11">
    <source>
        <dbReference type="PROSITE" id="PS50109"/>
    </source>
</evidence>
<dbReference type="Proteomes" id="UP000198367">
    <property type="component" value="Chromosome"/>
</dbReference>
<keyword evidence="8" id="KW-0067">ATP-binding</keyword>
<evidence type="ECO:0000256" key="2">
    <source>
        <dbReference type="ARBA" id="ARBA00004370"/>
    </source>
</evidence>
<protein>
    <recommendedName>
        <fullName evidence="3">histidine kinase</fullName>
        <ecNumber evidence="3">2.7.13.3</ecNumber>
    </recommendedName>
</protein>
<accession>A0A220UK92</accession>
<evidence type="ECO:0000256" key="3">
    <source>
        <dbReference type="ARBA" id="ARBA00012438"/>
    </source>
</evidence>
<dbReference type="EMBL" id="CP022358">
    <property type="protein sequence ID" value="ASK68569.1"/>
    <property type="molecule type" value="Genomic_DNA"/>
</dbReference>
<dbReference type="GO" id="GO:0005524">
    <property type="term" value="F:ATP binding"/>
    <property type="evidence" value="ECO:0007669"/>
    <property type="project" value="UniProtKB-KW"/>
</dbReference>
<evidence type="ECO:0000256" key="1">
    <source>
        <dbReference type="ARBA" id="ARBA00000085"/>
    </source>
</evidence>
<dbReference type="InterPro" id="IPR004358">
    <property type="entry name" value="Sig_transdc_His_kin-like_C"/>
</dbReference>
<dbReference type="PIRSF" id="PIRSF037119">
    <property type="entry name" value="STHK_PgtB"/>
    <property type="match status" value="1"/>
</dbReference>
<evidence type="ECO:0000256" key="4">
    <source>
        <dbReference type="ARBA" id="ARBA00022553"/>
    </source>
</evidence>
<dbReference type="PANTHER" id="PTHR43065:SF10">
    <property type="entry name" value="PEROXIDE STRESS-ACTIVATED HISTIDINE KINASE MAK3"/>
    <property type="match status" value="1"/>
</dbReference>
<dbReference type="Pfam" id="PF02518">
    <property type="entry name" value="HATPase_c"/>
    <property type="match status" value="1"/>
</dbReference>
<dbReference type="CDD" id="cd00082">
    <property type="entry name" value="HisKA"/>
    <property type="match status" value="1"/>
</dbReference>
<evidence type="ECO:0000256" key="5">
    <source>
        <dbReference type="ARBA" id="ARBA00022679"/>
    </source>
</evidence>
<keyword evidence="4" id="KW-0597">Phosphoprotein</keyword>
<sequence length="790" mass="88940">MKTNYFKIPTSLGGKLMLAFASMTFLNLFIGITTVLIWEELSNKINHIVEHSLPPLNGAYMLERSSGNLQSIISNSYKINDELGYQNFENDLKNEIDTIKQAYISSNPDRQRLPEQRLALEHFSRLIEQQDTLLKQKIAYSQELDNLQKRITWLHQDLNDEMTPLMQEVEWHVTRLLSHPVDNLSPNALMNEFFILQELSTKETELFTLVNEIIDQRYTRELTSAFSYLDQKIAEIETLVEKLTSFPSTISHRQIMKNLITLISSNGELIRLLKLDTQAQLALSQLADPLTQVLTQFHLKNIATLEQSSQAFNSLNTNTKSMIINGKLIIVLISIISIVISVLVLTVLIRQRVLKRLNTLEIDLKNVADGHLDWPITTQGKDEIGHMGDCLRQFCVDMQAMVKSNALTLINNAQASLITCHPNGEIESANPHALQLLSLSTLAPQLTLWQAFPAACQPQLLAQFAADSELSRTGQSECILNLVKHNAPQYLHFHLQAFEHARQAKYMVTITDITKQELNTRELERLVADRTLNLTVKNQELTAEIEQRKLAEAHLHQAQADLIQAAKMAAVGQTMTSLAHELNQPLSAVSTYLYSCRLALETNQLELLTEMLGKTEKMNLRMAKIISAIRNFARKSPTQVESVSIDINQLVNNALVLVETRARNENIIIHNELTKEYLIQVDAVQVEQVLLNILINAMDATASQTDKHIYVTVLEQSAAKLTLAIYDNGPGFAPSILPQIFTPFTTTKAVGLGLGLSICRSILERFNADIYLASHLDGGAMIILEFRNAD</sequence>
<dbReference type="Gene3D" id="3.30.450.20">
    <property type="entry name" value="PAS domain"/>
    <property type="match status" value="1"/>
</dbReference>
<proteinExistence type="predicted"/>
<feature type="transmembrane region" description="Helical" evidence="10">
    <location>
        <begin position="328"/>
        <end position="349"/>
    </location>
</feature>
<dbReference type="InterPro" id="IPR036097">
    <property type="entry name" value="HisK_dim/P_sf"/>
</dbReference>
<dbReference type="PRINTS" id="PR00344">
    <property type="entry name" value="BCTRLSENSOR"/>
</dbReference>
<comment type="subcellular location">
    <subcellularLocation>
        <location evidence="2">Membrane</location>
    </subcellularLocation>
</comment>
<keyword evidence="14" id="KW-1185">Reference proteome</keyword>
<dbReference type="InterPro" id="IPR003660">
    <property type="entry name" value="HAMP_dom"/>
</dbReference>
<evidence type="ECO:0000256" key="8">
    <source>
        <dbReference type="ARBA" id="ARBA00022840"/>
    </source>
</evidence>
<keyword evidence="6" id="KW-0547">Nucleotide-binding</keyword>
<dbReference type="GO" id="GO:0016020">
    <property type="term" value="C:membrane"/>
    <property type="evidence" value="ECO:0007669"/>
    <property type="project" value="UniProtKB-SubCell"/>
</dbReference>
<organism evidence="13 14">
    <name type="scientific">Shewanella bicestrii</name>
    <dbReference type="NCBI Taxonomy" id="2018305"/>
    <lineage>
        <taxon>Bacteria</taxon>
        <taxon>Pseudomonadati</taxon>
        <taxon>Pseudomonadota</taxon>
        <taxon>Gammaproteobacteria</taxon>
        <taxon>Alteromonadales</taxon>
        <taxon>Shewanellaceae</taxon>
        <taxon>Shewanella</taxon>
    </lineage>
</organism>
<name>A0A220UK92_9GAMM</name>
<dbReference type="AlphaFoldDB" id="A0A220UK92"/>
<dbReference type="EC" id="2.7.13.3" evidence="3"/>
<dbReference type="InterPro" id="IPR036890">
    <property type="entry name" value="HATPase_C_sf"/>
</dbReference>
<evidence type="ECO:0000259" key="12">
    <source>
        <dbReference type="PROSITE" id="PS50885"/>
    </source>
</evidence>
<dbReference type="PROSITE" id="PS50109">
    <property type="entry name" value="HIS_KIN"/>
    <property type="match status" value="1"/>
</dbReference>
<keyword evidence="10" id="KW-0472">Membrane</keyword>
<gene>
    <name evidence="13" type="ORF">CF168_06595</name>
</gene>
<dbReference type="KEGG" id="sbj:CF168_06595"/>
<comment type="catalytic activity">
    <reaction evidence="1">
        <text>ATP + protein L-histidine = ADP + protein N-phospho-L-histidine.</text>
        <dbReference type="EC" id="2.7.13.3"/>
    </reaction>
</comment>
<feature type="transmembrane region" description="Helical" evidence="10">
    <location>
        <begin position="16"/>
        <end position="38"/>
    </location>
</feature>
<dbReference type="Pfam" id="PF00512">
    <property type="entry name" value="HisKA"/>
    <property type="match status" value="1"/>
</dbReference>
<dbReference type="InterPro" id="IPR003594">
    <property type="entry name" value="HATPase_dom"/>
</dbReference>